<protein>
    <recommendedName>
        <fullName evidence="4">Transmembrane protein</fullName>
    </recommendedName>
</protein>
<proteinExistence type="predicted"/>
<sequence length="96" mass="9576">MAQGKAPWCGMASWLGIAVGWGAGTLAAQAAVAAGGNGMAAGLGVGVLGAALVGCGLAVASRVRGERWPWIGIGGAVLSALPLLMYLLRMMLKLQR</sequence>
<comment type="caution">
    <text evidence="2">The sequence shown here is derived from an EMBL/GenBank/DDBJ whole genome shotgun (WGS) entry which is preliminary data.</text>
</comment>
<reference evidence="2" key="1">
    <citation type="submission" date="2023-08" db="EMBL/GenBank/DDBJ databases">
        <authorList>
            <consortium name="Clinical and Environmental Microbiology Branch: Whole genome sequencing antimicrobial resistance pathogens in the healthcare setting"/>
        </authorList>
    </citation>
    <scope>NUCLEOTIDE SEQUENCE</scope>
    <source>
        <strain evidence="2">2023CJ-00293</strain>
    </source>
</reference>
<keyword evidence="1" id="KW-1133">Transmembrane helix</keyword>
<dbReference type="RefSeq" id="WP_005407871.1">
    <property type="nucleotide sequence ID" value="NZ_CP040430.1"/>
</dbReference>
<dbReference type="EMBL" id="ABLTIR010000041">
    <property type="protein sequence ID" value="EKZ1927143.1"/>
    <property type="molecule type" value="Genomic_DNA"/>
</dbReference>
<evidence type="ECO:0000256" key="1">
    <source>
        <dbReference type="SAM" id="Phobius"/>
    </source>
</evidence>
<dbReference type="Proteomes" id="UP001225498">
    <property type="component" value="Unassembled WGS sequence"/>
</dbReference>
<evidence type="ECO:0000313" key="3">
    <source>
        <dbReference type="Proteomes" id="UP001225498"/>
    </source>
</evidence>
<dbReference type="AlphaFoldDB" id="A0AAI9CL33"/>
<keyword evidence="1" id="KW-0472">Membrane</keyword>
<name>A0AAI9CL33_STEMA</name>
<feature type="transmembrane region" description="Helical" evidence="1">
    <location>
        <begin position="12"/>
        <end position="33"/>
    </location>
</feature>
<gene>
    <name evidence="2" type="ORF">REH87_002150</name>
</gene>
<keyword evidence="1" id="KW-0812">Transmembrane</keyword>
<evidence type="ECO:0000313" key="2">
    <source>
        <dbReference type="EMBL" id="EKZ1927143.1"/>
    </source>
</evidence>
<feature type="transmembrane region" description="Helical" evidence="1">
    <location>
        <begin position="67"/>
        <end position="88"/>
    </location>
</feature>
<evidence type="ECO:0008006" key="4">
    <source>
        <dbReference type="Google" id="ProtNLM"/>
    </source>
</evidence>
<organism evidence="2 3">
    <name type="scientific">Stenotrophomonas maltophilia</name>
    <name type="common">Pseudomonas maltophilia</name>
    <name type="synonym">Xanthomonas maltophilia</name>
    <dbReference type="NCBI Taxonomy" id="40324"/>
    <lineage>
        <taxon>Bacteria</taxon>
        <taxon>Pseudomonadati</taxon>
        <taxon>Pseudomonadota</taxon>
        <taxon>Gammaproteobacteria</taxon>
        <taxon>Lysobacterales</taxon>
        <taxon>Lysobacteraceae</taxon>
        <taxon>Stenotrophomonas</taxon>
        <taxon>Stenotrophomonas maltophilia group</taxon>
    </lineage>
</organism>
<feature type="transmembrane region" description="Helical" evidence="1">
    <location>
        <begin position="40"/>
        <end position="61"/>
    </location>
</feature>
<accession>A0AAI9CL33</accession>